<keyword evidence="1" id="KW-1133">Transmembrane helix</keyword>
<dbReference type="InParanoid" id="E3LQW7"/>
<keyword evidence="2" id="KW-0732">Signal</keyword>
<sequence length="308" mass="35325">MRTFILLLCFLKASFTGRLQIILPNNLPPDSESSSLDSVSLLELNKHILGVESSARGNFELLTCFAYFECSGNRPLANEDLFEKPKALIIISITGLDNFNYDGRVYNFTDEFDSQQIHESLKRNFGEEMINANVNSSGIFGSSHFKRNTVMDEQSLENQDIDNMNKLAEVIRGKDRKNANVVDYYRIHLDASNARNEKEKERLEQKMKYGIDSLQKAIDQSYGLNVITEIYTHDKTTKTETDKLKEIWKKFQITGFRNTEYPAIFAISALVCFCILFGVVAMLWFMFDESDMGRNSLMYPSAARQKKD</sequence>
<dbReference type="eggNOG" id="ENOG502TGHW">
    <property type="taxonomic scope" value="Eukaryota"/>
</dbReference>
<feature type="chain" id="PRO_5003175253" evidence="2">
    <location>
        <begin position="17"/>
        <end position="308"/>
    </location>
</feature>
<dbReference type="PANTHER" id="PTHR13351:SF7">
    <property type="entry name" value="VWFA DOMAIN-CONTAINING PROTEIN"/>
    <property type="match status" value="1"/>
</dbReference>
<dbReference type="STRING" id="31234.E3LQW7"/>
<organism evidence="4">
    <name type="scientific">Caenorhabditis remanei</name>
    <name type="common">Caenorhabditis vulgaris</name>
    <dbReference type="NCBI Taxonomy" id="31234"/>
    <lineage>
        <taxon>Eukaryota</taxon>
        <taxon>Metazoa</taxon>
        <taxon>Ecdysozoa</taxon>
        <taxon>Nematoda</taxon>
        <taxon>Chromadorea</taxon>
        <taxon>Rhabditida</taxon>
        <taxon>Rhabditina</taxon>
        <taxon>Rhabditomorpha</taxon>
        <taxon>Rhabditoidea</taxon>
        <taxon>Rhabditidae</taxon>
        <taxon>Peloderinae</taxon>
        <taxon>Caenorhabditis</taxon>
    </lineage>
</organism>
<dbReference type="OrthoDB" id="7866065at2759"/>
<dbReference type="InterPro" id="IPR012493">
    <property type="entry name" value="Renin_rcpt"/>
</dbReference>
<dbReference type="Proteomes" id="UP000008281">
    <property type="component" value="Unassembled WGS sequence"/>
</dbReference>
<dbReference type="HOGENOM" id="CLU_950686_0_0_1"/>
<dbReference type="AlphaFoldDB" id="E3LQW7"/>
<gene>
    <name evidence="3" type="ORF">CRE_26504</name>
</gene>
<evidence type="ECO:0000313" key="4">
    <source>
        <dbReference type="Proteomes" id="UP000008281"/>
    </source>
</evidence>
<dbReference type="GO" id="GO:0009897">
    <property type="term" value="C:external side of plasma membrane"/>
    <property type="evidence" value="ECO:0007669"/>
    <property type="project" value="TreeGrafter"/>
</dbReference>
<name>E3LQW7_CAERE</name>
<dbReference type="GO" id="GO:0038023">
    <property type="term" value="F:signaling receptor activity"/>
    <property type="evidence" value="ECO:0007669"/>
    <property type="project" value="InterPro"/>
</dbReference>
<reference evidence="3" key="1">
    <citation type="submission" date="2007-07" db="EMBL/GenBank/DDBJ databases">
        <title>PCAP assembly of the Caenorhabditis remanei genome.</title>
        <authorList>
            <consortium name="The Caenorhabditis remanei Sequencing Consortium"/>
            <person name="Wilson R.K."/>
        </authorList>
    </citation>
    <scope>NUCLEOTIDE SEQUENCE [LARGE SCALE GENOMIC DNA]</scope>
    <source>
        <strain evidence="3">PB4641</strain>
    </source>
</reference>
<feature type="signal peptide" evidence="2">
    <location>
        <begin position="1"/>
        <end position="16"/>
    </location>
</feature>
<evidence type="ECO:0000256" key="2">
    <source>
        <dbReference type="SAM" id="SignalP"/>
    </source>
</evidence>
<protein>
    <submittedName>
        <fullName evidence="3">Uncharacterized protein</fullName>
    </submittedName>
</protein>
<evidence type="ECO:0000256" key="1">
    <source>
        <dbReference type="SAM" id="Phobius"/>
    </source>
</evidence>
<dbReference type="PANTHER" id="PTHR13351">
    <property type="entry name" value="RENIN RECEPTOR"/>
    <property type="match status" value="1"/>
</dbReference>
<feature type="transmembrane region" description="Helical" evidence="1">
    <location>
        <begin position="263"/>
        <end position="287"/>
    </location>
</feature>
<dbReference type="OMA" id="NARTDME"/>
<dbReference type="EMBL" id="DS268413">
    <property type="protein sequence ID" value="EFP07464.1"/>
    <property type="molecule type" value="Genomic_DNA"/>
</dbReference>
<accession>E3LQW7</accession>
<keyword evidence="1" id="KW-0812">Transmembrane</keyword>
<keyword evidence="1" id="KW-0472">Membrane</keyword>
<keyword evidence="4" id="KW-1185">Reference proteome</keyword>
<evidence type="ECO:0000313" key="3">
    <source>
        <dbReference type="EMBL" id="EFP07464.1"/>
    </source>
</evidence>
<dbReference type="FunCoup" id="E3LQW7">
    <property type="interactions" value="59"/>
</dbReference>
<proteinExistence type="predicted"/>
<dbReference type="GO" id="GO:0030177">
    <property type="term" value="P:positive regulation of Wnt signaling pathway"/>
    <property type="evidence" value="ECO:0007669"/>
    <property type="project" value="TreeGrafter"/>
</dbReference>